<dbReference type="PANTHER" id="PTHR30346">
    <property type="entry name" value="TRANSCRIPTIONAL DUAL REGULATOR HCAR-RELATED"/>
    <property type="match status" value="1"/>
</dbReference>
<keyword evidence="8" id="KW-1185">Reference proteome</keyword>
<dbReference type="InterPro" id="IPR005119">
    <property type="entry name" value="LysR_subst-bd"/>
</dbReference>
<dbReference type="AlphaFoldDB" id="A0AAN4VZQ8"/>
<dbReference type="SUPFAM" id="SSF46785">
    <property type="entry name" value="Winged helix' DNA-binding domain"/>
    <property type="match status" value="1"/>
</dbReference>
<dbReference type="Gene3D" id="3.40.190.10">
    <property type="entry name" value="Periplasmic binding protein-like II"/>
    <property type="match status" value="2"/>
</dbReference>
<organism evidence="7 8">
    <name type="scientific">Persicobacter diffluens</name>
    <dbReference type="NCBI Taxonomy" id="981"/>
    <lineage>
        <taxon>Bacteria</taxon>
        <taxon>Pseudomonadati</taxon>
        <taxon>Bacteroidota</taxon>
        <taxon>Cytophagia</taxon>
        <taxon>Cytophagales</taxon>
        <taxon>Persicobacteraceae</taxon>
        <taxon>Persicobacter</taxon>
    </lineage>
</organism>
<dbReference type="PROSITE" id="PS50931">
    <property type="entry name" value="HTH_LYSR"/>
    <property type="match status" value="1"/>
</dbReference>
<dbReference type="Proteomes" id="UP001310022">
    <property type="component" value="Unassembled WGS sequence"/>
</dbReference>
<dbReference type="GO" id="GO:0003700">
    <property type="term" value="F:DNA-binding transcription factor activity"/>
    <property type="evidence" value="ECO:0007669"/>
    <property type="project" value="InterPro"/>
</dbReference>
<dbReference type="InterPro" id="IPR000847">
    <property type="entry name" value="LysR_HTH_N"/>
</dbReference>
<dbReference type="GO" id="GO:0003677">
    <property type="term" value="F:DNA binding"/>
    <property type="evidence" value="ECO:0007669"/>
    <property type="project" value="UniProtKB-KW"/>
</dbReference>
<comment type="similarity">
    <text evidence="1">Belongs to the LysR transcriptional regulatory family.</text>
</comment>
<gene>
    <name evidence="7" type="primary">oxyR_2</name>
    <name evidence="7" type="ORF">PEDI_23520</name>
</gene>
<feature type="domain" description="HTH lysR-type" evidence="6">
    <location>
        <begin position="1"/>
        <end position="58"/>
    </location>
</feature>
<dbReference type="Gene3D" id="1.10.10.10">
    <property type="entry name" value="Winged helix-like DNA-binding domain superfamily/Winged helix DNA-binding domain"/>
    <property type="match status" value="1"/>
</dbReference>
<dbReference type="EMBL" id="BQKE01000001">
    <property type="protein sequence ID" value="GJM61800.1"/>
    <property type="molecule type" value="Genomic_DNA"/>
</dbReference>
<proteinExistence type="inferred from homology"/>
<dbReference type="RefSeq" id="WP_053405789.1">
    <property type="nucleotide sequence ID" value="NZ_BQKE01000001.1"/>
</dbReference>
<evidence type="ECO:0000256" key="1">
    <source>
        <dbReference type="ARBA" id="ARBA00009437"/>
    </source>
</evidence>
<reference evidence="7 8" key="1">
    <citation type="submission" date="2021-12" db="EMBL/GenBank/DDBJ databases">
        <title>Genome sequencing of bacteria with rrn-lacking chromosome and rrn-plasmid.</title>
        <authorList>
            <person name="Anda M."/>
            <person name="Iwasaki W."/>
        </authorList>
    </citation>
    <scope>NUCLEOTIDE SEQUENCE [LARGE SCALE GENOMIC DNA]</scope>
    <source>
        <strain evidence="7 8">NBRC 15940</strain>
    </source>
</reference>
<keyword evidence="4" id="KW-0010">Activator</keyword>
<dbReference type="SUPFAM" id="SSF53850">
    <property type="entry name" value="Periplasmic binding protein-like II"/>
    <property type="match status" value="1"/>
</dbReference>
<keyword evidence="3" id="KW-0238">DNA-binding</keyword>
<evidence type="ECO:0000259" key="6">
    <source>
        <dbReference type="PROSITE" id="PS50931"/>
    </source>
</evidence>
<evidence type="ECO:0000256" key="2">
    <source>
        <dbReference type="ARBA" id="ARBA00023015"/>
    </source>
</evidence>
<dbReference type="CDD" id="cd08411">
    <property type="entry name" value="PBP2_OxyR"/>
    <property type="match status" value="1"/>
</dbReference>
<evidence type="ECO:0000256" key="3">
    <source>
        <dbReference type="ARBA" id="ARBA00023125"/>
    </source>
</evidence>
<evidence type="ECO:0000256" key="4">
    <source>
        <dbReference type="ARBA" id="ARBA00023159"/>
    </source>
</evidence>
<name>A0AAN4VZQ8_9BACT</name>
<dbReference type="Pfam" id="PF00126">
    <property type="entry name" value="HTH_1"/>
    <property type="match status" value="1"/>
</dbReference>
<evidence type="ECO:0000313" key="8">
    <source>
        <dbReference type="Proteomes" id="UP001310022"/>
    </source>
</evidence>
<accession>A0AAN4VZQ8</accession>
<dbReference type="Pfam" id="PF03466">
    <property type="entry name" value="LysR_substrate"/>
    <property type="match status" value="1"/>
</dbReference>
<evidence type="ECO:0000313" key="7">
    <source>
        <dbReference type="EMBL" id="GJM61800.1"/>
    </source>
</evidence>
<dbReference type="FunFam" id="1.10.10.10:FF:000001">
    <property type="entry name" value="LysR family transcriptional regulator"/>
    <property type="match status" value="1"/>
</dbReference>
<dbReference type="InterPro" id="IPR036388">
    <property type="entry name" value="WH-like_DNA-bd_sf"/>
</dbReference>
<dbReference type="PRINTS" id="PR00039">
    <property type="entry name" value="HTHLYSR"/>
</dbReference>
<keyword evidence="2" id="KW-0805">Transcription regulation</keyword>
<comment type="caution">
    <text evidence="7">The sequence shown here is derived from an EMBL/GenBank/DDBJ whole genome shotgun (WGS) entry which is preliminary data.</text>
</comment>
<dbReference type="PANTHER" id="PTHR30346:SF26">
    <property type="entry name" value="HYDROGEN PEROXIDE-INDUCIBLE GENES ACTIVATOR"/>
    <property type="match status" value="1"/>
</dbReference>
<keyword evidence="5" id="KW-0804">Transcription</keyword>
<protein>
    <submittedName>
        <fullName evidence="7">Transcriptional regulator</fullName>
    </submittedName>
</protein>
<sequence length="312" mass="35807">MNFQQLEYIIAIDQLGNFGKAAESCHITQATLSAMVKKLENELNTVLFDRSRQPVQTTDSGKAIIKVAKRILKDRREIVELCDQQSEEVKGKIRLGIIPTIASSLLPVMLPHFMKDFPELELEIHEITTENIIKQLHEEKIDMGIMATPVEGAVLEENLLYYEAMMVYGIEGNNKQYISPQEMLNQKIWLLEEGNCFRNQTITLCDLKEKPLESESLQFEATSFDTLLHLTDQFGGITLVPELYHQLMTKDRQVKTKRFESPFPVREVSMVYLRPFLKKRAIDLLSQRISDLVQPQLTTSNFKASDMQIIGI</sequence>
<dbReference type="InterPro" id="IPR036390">
    <property type="entry name" value="WH_DNA-bd_sf"/>
</dbReference>
<dbReference type="GO" id="GO:0032993">
    <property type="term" value="C:protein-DNA complex"/>
    <property type="evidence" value="ECO:0007669"/>
    <property type="project" value="TreeGrafter"/>
</dbReference>
<evidence type="ECO:0000256" key="5">
    <source>
        <dbReference type="ARBA" id="ARBA00023163"/>
    </source>
</evidence>